<reference evidence="4 5" key="1">
    <citation type="submission" date="2023-09" db="EMBL/GenBank/DDBJ databases">
        <title>Genomes of two closely related lineages of the louse Polyplax serrata with different host specificities.</title>
        <authorList>
            <person name="Martinu J."/>
            <person name="Tarabai H."/>
            <person name="Stefka J."/>
            <person name="Hypsa V."/>
        </authorList>
    </citation>
    <scope>NUCLEOTIDE SEQUENCE [LARGE SCALE GENOMIC DNA]</scope>
    <source>
        <strain evidence="4">98ZLc_SE</strain>
    </source>
</reference>
<dbReference type="PANTHER" id="PTHR12259">
    <property type="entry name" value="RGS-GAIP INTERACTING PROTEIN GIPC"/>
    <property type="match status" value="1"/>
</dbReference>
<dbReference type="Pfam" id="PF25083">
    <property type="entry name" value="GIPC1_GH1"/>
    <property type="match status" value="1"/>
</dbReference>
<dbReference type="InterPro" id="IPR055349">
    <property type="entry name" value="GH2_GIPC"/>
</dbReference>
<accession>A0ABR1B483</accession>
<dbReference type="InterPro" id="IPR001478">
    <property type="entry name" value="PDZ"/>
</dbReference>
<dbReference type="Proteomes" id="UP001359485">
    <property type="component" value="Unassembled WGS sequence"/>
</dbReference>
<dbReference type="PROSITE" id="PS50106">
    <property type="entry name" value="PDZ"/>
    <property type="match status" value="1"/>
</dbReference>
<evidence type="ECO:0000256" key="2">
    <source>
        <dbReference type="SAM" id="MobiDB-lite"/>
    </source>
</evidence>
<feature type="region of interest" description="Disordered" evidence="2">
    <location>
        <begin position="1"/>
        <end position="22"/>
    </location>
</feature>
<dbReference type="CDD" id="cd06707">
    <property type="entry name" value="PDZ_GIPC"/>
    <property type="match status" value="1"/>
</dbReference>
<protein>
    <recommendedName>
        <fullName evidence="3">PDZ domain-containing protein</fullName>
    </recommendedName>
</protein>
<proteinExistence type="inferred from homology"/>
<evidence type="ECO:0000313" key="4">
    <source>
        <dbReference type="EMBL" id="KAK6634762.1"/>
    </source>
</evidence>
<feature type="domain" description="PDZ" evidence="3">
    <location>
        <begin position="117"/>
        <end position="197"/>
    </location>
</feature>
<dbReference type="InterPro" id="IPR017379">
    <property type="entry name" value="GIPC1/2/3"/>
</dbReference>
<evidence type="ECO:0000259" key="3">
    <source>
        <dbReference type="PROSITE" id="PS50106"/>
    </source>
</evidence>
<dbReference type="EMBL" id="JAWJWF010000003">
    <property type="protein sequence ID" value="KAK6634762.1"/>
    <property type="molecule type" value="Genomic_DNA"/>
</dbReference>
<evidence type="ECO:0000256" key="1">
    <source>
        <dbReference type="ARBA" id="ARBA00009011"/>
    </source>
</evidence>
<gene>
    <name evidence="4" type="ORF">RUM44_000009</name>
</gene>
<dbReference type="Gene3D" id="2.30.42.10">
    <property type="match status" value="1"/>
</dbReference>
<keyword evidence="5" id="KW-1185">Reference proteome</keyword>
<comment type="similarity">
    <text evidence="1">Belongs to the GIPC family.</text>
</comment>
<comment type="caution">
    <text evidence="4">The sequence shown here is derived from an EMBL/GenBank/DDBJ whole genome shotgun (WGS) entry which is preliminary data.</text>
</comment>
<dbReference type="CDD" id="cd21180">
    <property type="entry name" value="GH2_GIPC"/>
    <property type="match status" value="1"/>
</dbReference>
<dbReference type="InterPro" id="IPR036034">
    <property type="entry name" value="PDZ_sf"/>
</dbReference>
<organism evidence="4 5">
    <name type="scientific">Polyplax serrata</name>
    <name type="common">Common mouse louse</name>
    <dbReference type="NCBI Taxonomy" id="468196"/>
    <lineage>
        <taxon>Eukaryota</taxon>
        <taxon>Metazoa</taxon>
        <taxon>Ecdysozoa</taxon>
        <taxon>Arthropoda</taxon>
        <taxon>Hexapoda</taxon>
        <taxon>Insecta</taxon>
        <taxon>Pterygota</taxon>
        <taxon>Neoptera</taxon>
        <taxon>Paraneoptera</taxon>
        <taxon>Psocodea</taxon>
        <taxon>Troctomorpha</taxon>
        <taxon>Phthiraptera</taxon>
        <taxon>Anoplura</taxon>
        <taxon>Polyplacidae</taxon>
        <taxon>Polyplax</taxon>
    </lineage>
</organism>
<dbReference type="SMART" id="SM00228">
    <property type="entry name" value="PDZ"/>
    <property type="match status" value="1"/>
</dbReference>
<sequence>MPFFPKRSSKEDLHKGYTHEDNQHKVSRSVSCKVEEDDRQLPVFYCQQAQGSPTGIISGFNSIKELYQKISECYDFEPSEILYCTLNTHKVNMNKLLGSQIALTDFIFVHRKGQPKEVELTKKEEALGLTITDNGNGLAFIKRIKPGSTIEKIPVIQVGDHIEKINNESLVGKRHFEVAKHLKDIPQGSTFTIRLISPLQAGFCNVGPREDRGRRKMADCGSGKETLRFKAGGTAIVEVPDETAIYKKAVDGINELLESYLGINDSELAGRIWEISLGTKNSLDFLHGLNDTDLSELGFSDSFIFELWGVVTDARDGRL</sequence>
<dbReference type="InterPro" id="IPR056814">
    <property type="entry name" value="GIPC1-3_GH1"/>
</dbReference>
<feature type="compositionally biased region" description="Basic and acidic residues" evidence="2">
    <location>
        <begin position="8"/>
        <end position="22"/>
    </location>
</feature>
<dbReference type="PANTHER" id="PTHR12259:SF1">
    <property type="entry name" value="GH21964P"/>
    <property type="match status" value="1"/>
</dbReference>
<evidence type="ECO:0000313" key="5">
    <source>
        <dbReference type="Proteomes" id="UP001359485"/>
    </source>
</evidence>
<dbReference type="Pfam" id="PF25082">
    <property type="entry name" value="GIPC1_GH2"/>
    <property type="match status" value="1"/>
</dbReference>
<dbReference type="SUPFAM" id="SSF50156">
    <property type="entry name" value="PDZ domain-like"/>
    <property type="match status" value="1"/>
</dbReference>
<name>A0ABR1B483_POLSC</name>
<dbReference type="Pfam" id="PF00595">
    <property type="entry name" value="PDZ"/>
    <property type="match status" value="1"/>
</dbReference>